<feature type="domain" description="Dihydroorotase catalytic" evidence="3">
    <location>
        <begin position="57"/>
        <end position="237"/>
    </location>
</feature>
<protein>
    <submittedName>
        <fullName evidence="4">Dihydroorotase</fullName>
    </submittedName>
</protein>
<dbReference type="OrthoDB" id="9765462at2"/>
<dbReference type="AlphaFoldDB" id="A0A1B1Y3Z1"/>
<keyword evidence="1" id="KW-0665">Pyrimidine biosynthesis</keyword>
<dbReference type="GO" id="GO:0006221">
    <property type="term" value="P:pyrimidine nucleotide biosynthetic process"/>
    <property type="evidence" value="ECO:0007669"/>
    <property type="project" value="UniProtKB-KW"/>
</dbReference>
<dbReference type="Pfam" id="PF01979">
    <property type="entry name" value="Amidohydro_1"/>
    <property type="match status" value="1"/>
</dbReference>
<dbReference type="Gene3D" id="2.30.40.10">
    <property type="entry name" value="Urease, subunit C, domain 1"/>
    <property type="match status" value="1"/>
</dbReference>
<sequence length="418" mass="45236">MNILLKSATVFDPKSTHHKKTVDVLIENGLISKIDNSINCPQNCEEINLENLTISNGWFDASVSFGEPGYEDRETIENGIQVAAKSGFTQIGLNSNCYPFTDSKSMVNYLKTKASGSPVTIYPIGSLTKKSEGKEIAELYDMQQAGAIAFNDYKKGIKNANLVKIALQYTQSFGGLVMSYPNNCNISGEGIVNEGISSTHLGLKGIPALAEELQVSRDLFLLEYTGGKLHIPTISTAKSVALIKEAKSKGLQITCSVSADHLTITDEELKSFDANYKIAPPLRTQSDVEALIEGLKEGTIDFITSDHDPIDIENKKLEFSNAIDGSIGLESLFVSLQETLGLELIIEKLTTIPQTIFGLKTSTIKEGEKANISLFTTKGTGTFTLNNILSTSTNSAYLGKKTTGKVYGTYNNGILTLA</sequence>
<dbReference type="Pfam" id="PF12890">
    <property type="entry name" value="DHOase"/>
    <property type="match status" value="1"/>
</dbReference>
<dbReference type="CDD" id="cd01317">
    <property type="entry name" value="DHOase_IIa"/>
    <property type="match status" value="1"/>
</dbReference>
<dbReference type="GO" id="GO:0004151">
    <property type="term" value="F:dihydroorotase activity"/>
    <property type="evidence" value="ECO:0007669"/>
    <property type="project" value="InterPro"/>
</dbReference>
<dbReference type="EMBL" id="CP014224">
    <property type="protein sequence ID" value="ANW95481.1"/>
    <property type="molecule type" value="Genomic_DNA"/>
</dbReference>
<proteinExistence type="predicted"/>
<dbReference type="PANTHER" id="PTHR43668">
    <property type="entry name" value="ALLANTOINASE"/>
    <property type="match status" value="1"/>
</dbReference>
<dbReference type="InterPro" id="IPR032466">
    <property type="entry name" value="Metal_Hydrolase"/>
</dbReference>
<dbReference type="SUPFAM" id="SSF51338">
    <property type="entry name" value="Composite domain of metallo-dependent hydrolases"/>
    <property type="match status" value="1"/>
</dbReference>
<evidence type="ECO:0000313" key="4">
    <source>
        <dbReference type="EMBL" id="ANW95481.1"/>
    </source>
</evidence>
<accession>A0A1B1Y3Z1</accession>
<evidence type="ECO:0000259" key="2">
    <source>
        <dbReference type="Pfam" id="PF01979"/>
    </source>
</evidence>
<dbReference type="InterPro" id="IPR011059">
    <property type="entry name" value="Metal-dep_hydrolase_composite"/>
</dbReference>
<evidence type="ECO:0000256" key="1">
    <source>
        <dbReference type="ARBA" id="ARBA00022975"/>
    </source>
</evidence>
<organism evidence="4 5">
    <name type="scientific">Wenyingzhuangia fucanilytica</name>
    <dbReference type="NCBI Taxonomy" id="1790137"/>
    <lineage>
        <taxon>Bacteria</taxon>
        <taxon>Pseudomonadati</taxon>
        <taxon>Bacteroidota</taxon>
        <taxon>Flavobacteriia</taxon>
        <taxon>Flavobacteriales</taxon>
        <taxon>Flavobacteriaceae</taxon>
        <taxon>Wenyingzhuangia</taxon>
    </lineage>
</organism>
<dbReference type="InterPro" id="IPR004722">
    <property type="entry name" value="DHOase"/>
</dbReference>
<dbReference type="GO" id="GO:0006145">
    <property type="term" value="P:purine nucleobase catabolic process"/>
    <property type="evidence" value="ECO:0007669"/>
    <property type="project" value="TreeGrafter"/>
</dbReference>
<evidence type="ECO:0000259" key="3">
    <source>
        <dbReference type="Pfam" id="PF12890"/>
    </source>
</evidence>
<dbReference type="SUPFAM" id="SSF51556">
    <property type="entry name" value="Metallo-dependent hydrolases"/>
    <property type="match status" value="1"/>
</dbReference>
<keyword evidence="5" id="KW-1185">Reference proteome</keyword>
<dbReference type="Proteomes" id="UP000092967">
    <property type="component" value="Chromosome"/>
</dbReference>
<dbReference type="InterPro" id="IPR050138">
    <property type="entry name" value="DHOase/Allantoinase_Hydrolase"/>
</dbReference>
<dbReference type="PANTHER" id="PTHR43668:SF2">
    <property type="entry name" value="ALLANTOINASE"/>
    <property type="match status" value="1"/>
</dbReference>
<dbReference type="InterPro" id="IPR024403">
    <property type="entry name" value="DHOase_cat"/>
</dbReference>
<feature type="domain" description="Amidohydrolase-related" evidence="2">
    <location>
        <begin position="238"/>
        <end position="413"/>
    </location>
</feature>
<name>A0A1B1Y3Z1_9FLAO</name>
<dbReference type="GO" id="GO:0005737">
    <property type="term" value="C:cytoplasm"/>
    <property type="evidence" value="ECO:0007669"/>
    <property type="project" value="TreeGrafter"/>
</dbReference>
<dbReference type="InterPro" id="IPR006680">
    <property type="entry name" value="Amidohydro-rel"/>
</dbReference>
<dbReference type="GO" id="GO:0004038">
    <property type="term" value="F:allantoinase activity"/>
    <property type="evidence" value="ECO:0007669"/>
    <property type="project" value="TreeGrafter"/>
</dbReference>
<dbReference type="STRING" id="1790137.AXE80_03950"/>
<dbReference type="NCBIfam" id="TIGR00857">
    <property type="entry name" value="pyrC_multi"/>
    <property type="match status" value="1"/>
</dbReference>
<reference evidence="4 5" key="1">
    <citation type="submission" date="2016-02" db="EMBL/GenBank/DDBJ databases">
        <authorList>
            <person name="Wen L."/>
            <person name="He K."/>
            <person name="Yang H."/>
        </authorList>
    </citation>
    <scope>NUCLEOTIDE SEQUENCE [LARGE SCALE GENOMIC DNA]</scope>
    <source>
        <strain evidence="4 5">CZ1127</strain>
    </source>
</reference>
<dbReference type="Gene3D" id="3.20.20.140">
    <property type="entry name" value="Metal-dependent hydrolases"/>
    <property type="match status" value="1"/>
</dbReference>
<dbReference type="GO" id="GO:0046872">
    <property type="term" value="F:metal ion binding"/>
    <property type="evidence" value="ECO:0007669"/>
    <property type="project" value="InterPro"/>
</dbReference>
<gene>
    <name evidence="4" type="ORF">AXE80_03950</name>
</gene>
<evidence type="ECO:0000313" key="5">
    <source>
        <dbReference type="Proteomes" id="UP000092967"/>
    </source>
</evidence>
<dbReference type="KEGG" id="wfu:AXE80_03950"/>
<dbReference type="RefSeq" id="WP_068824653.1">
    <property type="nucleotide sequence ID" value="NZ_CP014224.1"/>
</dbReference>